<dbReference type="AlphaFoldDB" id="A7NHH6"/>
<dbReference type="PANTHER" id="PTHR43194:SF5">
    <property type="entry name" value="PIMELOYL-[ACYL-CARRIER PROTEIN] METHYL ESTER ESTERASE"/>
    <property type="match status" value="1"/>
</dbReference>
<protein>
    <submittedName>
        <fullName evidence="2">Alpha/beta hydrolase fold</fullName>
    </submittedName>
</protein>
<dbReference type="InterPro" id="IPR000073">
    <property type="entry name" value="AB_hydrolase_1"/>
</dbReference>
<name>A7NHH6_ROSCS</name>
<keyword evidence="3" id="KW-1185">Reference proteome</keyword>
<reference evidence="2 3" key="1">
    <citation type="submission" date="2007-08" db="EMBL/GenBank/DDBJ databases">
        <title>Complete sequence of Roseiflexus castenholzii DSM 13941.</title>
        <authorList>
            <consortium name="US DOE Joint Genome Institute"/>
            <person name="Copeland A."/>
            <person name="Lucas S."/>
            <person name="Lapidus A."/>
            <person name="Barry K."/>
            <person name="Glavina del Rio T."/>
            <person name="Dalin E."/>
            <person name="Tice H."/>
            <person name="Pitluck S."/>
            <person name="Thompson L.S."/>
            <person name="Brettin T."/>
            <person name="Bruce D."/>
            <person name="Detter J.C."/>
            <person name="Han C."/>
            <person name="Tapia R."/>
            <person name="Schmutz J."/>
            <person name="Larimer F."/>
            <person name="Land M."/>
            <person name="Hauser L."/>
            <person name="Kyrpides N."/>
            <person name="Mikhailova N."/>
            <person name="Bryant D.A."/>
            <person name="Hanada S."/>
            <person name="Tsukatani Y."/>
            <person name="Richardson P."/>
        </authorList>
    </citation>
    <scope>NUCLEOTIDE SEQUENCE [LARGE SCALE GENOMIC DNA]</scope>
    <source>
        <strain evidence="3">DSM 13941 / HLO8</strain>
    </source>
</reference>
<dbReference type="RefSeq" id="WP_012119353.1">
    <property type="nucleotide sequence ID" value="NC_009767.1"/>
</dbReference>
<dbReference type="EMBL" id="CP000804">
    <property type="protein sequence ID" value="ABU56923.1"/>
    <property type="molecule type" value="Genomic_DNA"/>
</dbReference>
<gene>
    <name evidence="2" type="ordered locus">Rcas_0806</name>
</gene>
<dbReference type="PANTHER" id="PTHR43194">
    <property type="entry name" value="HYDROLASE ALPHA/BETA FOLD FAMILY"/>
    <property type="match status" value="1"/>
</dbReference>
<dbReference type="InterPro" id="IPR050228">
    <property type="entry name" value="Carboxylesterase_BioH"/>
</dbReference>
<dbReference type="STRING" id="383372.Rcas_0806"/>
<organism evidence="2 3">
    <name type="scientific">Roseiflexus castenholzii (strain DSM 13941 / HLO8)</name>
    <dbReference type="NCBI Taxonomy" id="383372"/>
    <lineage>
        <taxon>Bacteria</taxon>
        <taxon>Bacillati</taxon>
        <taxon>Chloroflexota</taxon>
        <taxon>Chloroflexia</taxon>
        <taxon>Chloroflexales</taxon>
        <taxon>Roseiflexineae</taxon>
        <taxon>Roseiflexaceae</taxon>
        <taxon>Roseiflexus</taxon>
    </lineage>
</organism>
<dbReference type="SUPFAM" id="SSF53474">
    <property type="entry name" value="alpha/beta-Hydrolases"/>
    <property type="match status" value="1"/>
</dbReference>
<dbReference type="InterPro" id="IPR029058">
    <property type="entry name" value="AB_hydrolase_fold"/>
</dbReference>
<dbReference type="HOGENOM" id="CLU_020336_50_4_0"/>
<dbReference type="Proteomes" id="UP000000263">
    <property type="component" value="Chromosome"/>
</dbReference>
<dbReference type="Pfam" id="PF00561">
    <property type="entry name" value="Abhydrolase_1"/>
    <property type="match status" value="1"/>
</dbReference>
<evidence type="ECO:0000313" key="2">
    <source>
        <dbReference type="EMBL" id="ABU56923.1"/>
    </source>
</evidence>
<dbReference type="eggNOG" id="COG2267">
    <property type="taxonomic scope" value="Bacteria"/>
</dbReference>
<sequence length="279" mass="31979">MSAIHIDNRLVHYEVVGRRGAPVIFLHSWLGSWRYWLPTMEHASERYRTFAIDFWGFGESDRRDGAFSIAEYVDLVICFMNQLGIARASLVGHGLGGMVALRTASQYPDRVSRLMIVSAPIQGSQIQNYVRPGALSRLFGRTAPSNIWTRLMRQLNVDYPQILNEIIEDTDSLSETVVQRVIESVVATDLREDLERLETPLLAVFGEKDAIVSSDQARFLHDDHASMQQVIKLPRSNHFPFLDQPNVFNRLLMDFQASNGTQVEIKTEWRRRVSQLEYI</sequence>
<feature type="domain" description="AB hydrolase-1" evidence="1">
    <location>
        <begin position="22"/>
        <end position="154"/>
    </location>
</feature>
<dbReference type="PRINTS" id="PR00111">
    <property type="entry name" value="ABHYDROLASE"/>
</dbReference>
<accession>A7NHH6</accession>
<evidence type="ECO:0000313" key="3">
    <source>
        <dbReference type="Proteomes" id="UP000000263"/>
    </source>
</evidence>
<evidence type="ECO:0000259" key="1">
    <source>
        <dbReference type="Pfam" id="PF00561"/>
    </source>
</evidence>
<dbReference type="OrthoDB" id="151598at2"/>
<keyword evidence="2" id="KW-0378">Hydrolase</keyword>
<dbReference type="GO" id="GO:0016787">
    <property type="term" value="F:hydrolase activity"/>
    <property type="evidence" value="ECO:0007669"/>
    <property type="project" value="UniProtKB-KW"/>
</dbReference>
<dbReference type="Gene3D" id="3.40.50.1820">
    <property type="entry name" value="alpha/beta hydrolase"/>
    <property type="match status" value="1"/>
</dbReference>
<proteinExistence type="predicted"/>
<dbReference type="KEGG" id="rca:Rcas_0806"/>